<evidence type="ECO:0000313" key="2">
    <source>
        <dbReference type="Proteomes" id="UP000067711"/>
    </source>
</evidence>
<protein>
    <submittedName>
        <fullName evidence="1">Uncharacterized protein</fullName>
    </submittedName>
</protein>
<dbReference type="EMBL" id="CP013389">
    <property type="protein sequence ID" value="AOJ10588.1"/>
    <property type="molecule type" value="Genomic_DNA"/>
</dbReference>
<gene>
    <name evidence="1" type="ORF">WS71_25770</name>
</gene>
<dbReference type="Proteomes" id="UP000067711">
    <property type="component" value="Chromosome 1"/>
</dbReference>
<sequence length="65" mass="7488">MLIKLTRDNAVNPVHVVFSQIEHRERDTRLVVELVTGSIIYVTHNLYDGVDVYKVHQALLDAKED</sequence>
<reference evidence="1 2" key="1">
    <citation type="submission" date="2015-12" db="EMBL/GenBank/DDBJ databases">
        <title>Diversity of Burkholderia near neighbor genomes.</title>
        <authorList>
            <person name="Sahl J."/>
            <person name="Wagner D."/>
            <person name="Keim P."/>
        </authorList>
    </citation>
    <scope>NUCLEOTIDE SEQUENCE [LARGE SCALE GENOMIC DNA]</scope>
    <source>
        <strain evidence="1 2">BDU8</strain>
    </source>
</reference>
<organism evidence="1 2">
    <name type="scientific">Burkholderia mayonis</name>
    <dbReference type="NCBI Taxonomy" id="1385591"/>
    <lineage>
        <taxon>Bacteria</taxon>
        <taxon>Pseudomonadati</taxon>
        <taxon>Pseudomonadota</taxon>
        <taxon>Betaproteobacteria</taxon>
        <taxon>Burkholderiales</taxon>
        <taxon>Burkholderiaceae</taxon>
        <taxon>Burkholderia</taxon>
        <taxon>pseudomallei group</taxon>
    </lineage>
</organism>
<proteinExistence type="predicted"/>
<dbReference type="RefSeq" id="WP_066490654.1">
    <property type="nucleotide sequence ID" value="NZ_CP013389.1"/>
</dbReference>
<evidence type="ECO:0000313" key="1">
    <source>
        <dbReference type="EMBL" id="AOJ10588.1"/>
    </source>
</evidence>
<name>A0A1B4G3T4_9BURK</name>
<accession>A0A1B4G3T4</accession>
<dbReference type="AlphaFoldDB" id="A0A1B4G3T4"/>